<organism evidence="2 3">
    <name type="scientific">Schistosoma margrebowiei</name>
    <dbReference type="NCBI Taxonomy" id="48269"/>
    <lineage>
        <taxon>Eukaryota</taxon>
        <taxon>Metazoa</taxon>
        <taxon>Spiralia</taxon>
        <taxon>Lophotrochozoa</taxon>
        <taxon>Platyhelminthes</taxon>
        <taxon>Trematoda</taxon>
        <taxon>Digenea</taxon>
        <taxon>Strigeidida</taxon>
        <taxon>Schistosomatoidea</taxon>
        <taxon>Schistosomatidae</taxon>
        <taxon>Schistosoma</taxon>
    </lineage>
</organism>
<feature type="compositionally biased region" description="Acidic residues" evidence="1">
    <location>
        <begin position="114"/>
        <end position="128"/>
    </location>
</feature>
<keyword evidence="3" id="KW-1185">Reference proteome</keyword>
<dbReference type="PANTHER" id="PTHR46129">
    <property type="entry name" value="SYNAPTOTAGMIN 14, ISOFORM D"/>
    <property type="match status" value="1"/>
</dbReference>
<protein>
    <submittedName>
        <fullName evidence="2">Uncharacterized protein</fullName>
    </submittedName>
</protein>
<dbReference type="Gene3D" id="2.60.40.150">
    <property type="entry name" value="C2 domain"/>
    <property type="match status" value="2"/>
</dbReference>
<dbReference type="InterPro" id="IPR035892">
    <property type="entry name" value="C2_domain_sf"/>
</dbReference>
<feature type="region of interest" description="Disordered" evidence="1">
    <location>
        <begin position="64"/>
        <end position="91"/>
    </location>
</feature>
<dbReference type="SUPFAM" id="SSF49562">
    <property type="entry name" value="C2 domain (Calcium/lipid-binding domain, CaLB)"/>
    <property type="match status" value="2"/>
</dbReference>
<gene>
    <name evidence="2" type="ORF">SMRZ_LOCUS17854</name>
</gene>
<name>A0A183MP79_9TREM</name>
<reference evidence="2 3" key="1">
    <citation type="submission" date="2018-11" db="EMBL/GenBank/DDBJ databases">
        <authorList>
            <consortium name="Pathogen Informatics"/>
        </authorList>
    </citation>
    <scope>NUCLEOTIDE SEQUENCE [LARGE SCALE GENOMIC DNA]</scope>
    <source>
        <strain evidence="2 3">Zambia</strain>
    </source>
</reference>
<feature type="region of interest" description="Disordered" evidence="1">
    <location>
        <begin position="105"/>
        <end position="136"/>
    </location>
</feature>
<dbReference type="PANTHER" id="PTHR46129:SF2">
    <property type="entry name" value="SYNAPTOTAGMIN 14, ISOFORM D"/>
    <property type="match status" value="1"/>
</dbReference>
<evidence type="ECO:0000313" key="3">
    <source>
        <dbReference type="Proteomes" id="UP000277204"/>
    </source>
</evidence>
<dbReference type="PROSITE" id="PS50004">
    <property type="entry name" value="C2"/>
    <property type="match status" value="1"/>
</dbReference>
<feature type="compositionally biased region" description="Low complexity" evidence="1">
    <location>
        <begin position="68"/>
        <end position="86"/>
    </location>
</feature>
<evidence type="ECO:0000256" key="1">
    <source>
        <dbReference type="SAM" id="MobiDB-lite"/>
    </source>
</evidence>
<dbReference type="EMBL" id="UZAI01017479">
    <property type="protein sequence ID" value="VDP25481.1"/>
    <property type="molecule type" value="Genomic_DNA"/>
</dbReference>
<dbReference type="Pfam" id="PF00168">
    <property type="entry name" value="C2"/>
    <property type="match status" value="2"/>
</dbReference>
<dbReference type="Proteomes" id="UP000277204">
    <property type="component" value="Unassembled WGS sequence"/>
</dbReference>
<dbReference type="AlphaFoldDB" id="A0A183MP79"/>
<dbReference type="STRING" id="48269.A0A183MP79"/>
<evidence type="ECO:0000313" key="2">
    <source>
        <dbReference type="EMBL" id="VDP25481.1"/>
    </source>
</evidence>
<dbReference type="GO" id="GO:0005543">
    <property type="term" value="F:phospholipid binding"/>
    <property type="evidence" value="ECO:0007669"/>
    <property type="project" value="TreeGrafter"/>
</dbReference>
<dbReference type="InterPro" id="IPR000008">
    <property type="entry name" value="C2_dom"/>
</dbReference>
<accession>A0A183MP79</accession>
<dbReference type="InterPro" id="IPR043541">
    <property type="entry name" value="SYT14/14L/16"/>
</dbReference>
<sequence>MNNVKIKNCTHDCNDDDDDDDDDNRLVRQLDLYKNNSVLETVGRNVLIIVPLTTALKNPTLWKKSSEDLSSSNNENNKRTTSSSSKGGKPKILSIQEYEAELDLLTNEPKSSDDTDTEESFSDEDDDNDKDKMKSFTLPNSSKLQLSVHYNDAEQEMHVNVIRANNVPGREAGGPSAYQINLSMEPDNKQYWQSKIRTAPNPEYLEEWKFKIPLVTIHKSTLICCIVGFFGNEEYLCGEAFLPFENLNLNIENILTVNFQSIHVLPASHDLQLTKTEVETDSKSKIATSKLTDQDRPSICPQNENAIIFNTRLSKVLLMLRLSQNTGRFECCIQQINLIGIRLSKIPKRSIYVKLFIRTEEDGLINKAHSASHQQQSTIHMNETFAFYIKPYQISQITIEFSLFKRKPFNKRIIIGTCKIDVDVFMIQSITRRKRKGESKRPCLTPVLTSNEFVIIDEHGGSDADVKALIGKTRAAYLQSKNIWNSKQLSVNQHQSQNFPLARHYQQQYTVRENIPDSIWKKKHWKWIEHTLRKAPKASPYMESSWRRGRPKNTLRRKMKIDMRRMNKNWMELEKKAQSTLNCQMLFVSLCSIGGKYNTSINELEHWERVLATKDQVISQWHKFYPIAITPSEMTLKMED</sequence>
<proteinExistence type="predicted"/>
<feature type="region of interest" description="Disordered" evidence="1">
    <location>
        <begin position="1"/>
        <end position="21"/>
    </location>
</feature>